<accession>A0A9P4NL42</accession>
<comment type="caution">
    <text evidence="1">The sequence shown here is derived from an EMBL/GenBank/DDBJ whole genome shotgun (WGS) entry which is preliminary data.</text>
</comment>
<evidence type="ECO:0000313" key="1">
    <source>
        <dbReference type="EMBL" id="KAF2425736.1"/>
    </source>
</evidence>
<protein>
    <recommendedName>
        <fullName evidence="3">CENP-V/GFA domain-containing protein</fullName>
    </recommendedName>
</protein>
<dbReference type="OrthoDB" id="3930719at2759"/>
<dbReference type="Gene3D" id="2.170.150.70">
    <property type="match status" value="1"/>
</dbReference>
<dbReference type="AlphaFoldDB" id="A0A9P4NL42"/>
<name>A0A9P4NL42_9PEZI</name>
<reference evidence="1" key="1">
    <citation type="journal article" date="2020" name="Stud. Mycol.">
        <title>101 Dothideomycetes genomes: a test case for predicting lifestyles and emergence of pathogens.</title>
        <authorList>
            <person name="Haridas S."/>
            <person name="Albert R."/>
            <person name="Binder M."/>
            <person name="Bloem J."/>
            <person name="Labutti K."/>
            <person name="Salamov A."/>
            <person name="Andreopoulos B."/>
            <person name="Baker S."/>
            <person name="Barry K."/>
            <person name="Bills G."/>
            <person name="Bluhm B."/>
            <person name="Cannon C."/>
            <person name="Castanera R."/>
            <person name="Culley D."/>
            <person name="Daum C."/>
            <person name="Ezra D."/>
            <person name="Gonzalez J."/>
            <person name="Henrissat B."/>
            <person name="Kuo A."/>
            <person name="Liang C."/>
            <person name="Lipzen A."/>
            <person name="Lutzoni F."/>
            <person name="Magnuson J."/>
            <person name="Mondo S."/>
            <person name="Nolan M."/>
            <person name="Ohm R."/>
            <person name="Pangilinan J."/>
            <person name="Park H.-J."/>
            <person name="Ramirez L."/>
            <person name="Alfaro M."/>
            <person name="Sun H."/>
            <person name="Tritt A."/>
            <person name="Yoshinaga Y."/>
            <person name="Zwiers L.-H."/>
            <person name="Turgeon B."/>
            <person name="Goodwin S."/>
            <person name="Spatafora J."/>
            <person name="Crous P."/>
            <person name="Grigoriev I."/>
        </authorList>
    </citation>
    <scope>NUCLEOTIDE SEQUENCE</scope>
    <source>
        <strain evidence="1">CBS 130266</strain>
    </source>
</reference>
<keyword evidence="2" id="KW-1185">Reference proteome</keyword>
<dbReference type="SUPFAM" id="SSF51316">
    <property type="entry name" value="Mss4-like"/>
    <property type="match status" value="1"/>
</dbReference>
<evidence type="ECO:0008006" key="3">
    <source>
        <dbReference type="Google" id="ProtNLM"/>
    </source>
</evidence>
<organism evidence="1 2">
    <name type="scientific">Tothia fuscella</name>
    <dbReference type="NCBI Taxonomy" id="1048955"/>
    <lineage>
        <taxon>Eukaryota</taxon>
        <taxon>Fungi</taxon>
        <taxon>Dikarya</taxon>
        <taxon>Ascomycota</taxon>
        <taxon>Pezizomycotina</taxon>
        <taxon>Dothideomycetes</taxon>
        <taxon>Pleosporomycetidae</taxon>
        <taxon>Venturiales</taxon>
        <taxon>Cylindrosympodiaceae</taxon>
        <taxon>Tothia</taxon>
    </lineage>
</organism>
<dbReference type="EMBL" id="MU007068">
    <property type="protein sequence ID" value="KAF2425736.1"/>
    <property type="molecule type" value="Genomic_DNA"/>
</dbReference>
<proteinExistence type="predicted"/>
<dbReference type="Proteomes" id="UP000800235">
    <property type="component" value="Unassembled WGS sequence"/>
</dbReference>
<evidence type="ECO:0000313" key="2">
    <source>
        <dbReference type="Proteomes" id="UP000800235"/>
    </source>
</evidence>
<sequence length="97" mass="11089">MVEESQTPDRRPYTGSCHCGDIRYILYLTLPPTSLVLPARSSSNISKSSVRIRKCNCSTCHKMSFFHVRVPNAPQDFMLLSPIDPMKELGDYTCFDW</sequence>
<dbReference type="InterPro" id="IPR011057">
    <property type="entry name" value="Mss4-like_sf"/>
</dbReference>
<gene>
    <name evidence="1" type="ORF">EJ08DRAFT_722668</name>
</gene>